<dbReference type="Gene3D" id="3.40.50.720">
    <property type="entry name" value="NAD(P)-binding Rossmann-like Domain"/>
    <property type="match status" value="1"/>
</dbReference>
<evidence type="ECO:0000256" key="7">
    <source>
        <dbReference type="PIRSR" id="PIRSR000149-4"/>
    </source>
</evidence>
<evidence type="ECO:0000256" key="4">
    <source>
        <dbReference type="PIRSR" id="PIRSR000149-1"/>
    </source>
</evidence>
<feature type="binding site" evidence="6">
    <location>
        <position position="319"/>
    </location>
    <ligand>
        <name>NAD(+)</name>
        <dbReference type="ChEBI" id="CHEBI:57540"/>
    </ligand>
</feature>
<sequence length="339" mass="36842">MSKIRVGINGFGRIGRQVLRSIWERHREAMEVVAINDLFEVKTNAHLLAHDTCYGRFAPRVVVDGDTMRIGDEWNIVNLGERDPRLLPWGDLGVDVVVESTGIFRTGPKAMQHVEAGAKRVVISAPAKDEDITVVMGVNHAQYDPAKHVVISNASCTTNCLAPIVHVLHKAYGIAKGVMTTVHAYTNDQRILDLPHKDLRRARAAACNMIPTSTGAAKAVALVIPEMAGRFEGFSVRVPTPTVSLVDFVAVLEKDTTAEALKAALREAAEGELKGILAVSPEPLVSSDYVGDSHSSIVDADFTTVQGGNLAKVYAWYDNEWGYSCRVADLIAYMGQRGI</sequence>
<keyword evidence="3 9" id="KW-0560">Oxidoreductase</keyword>
<comment type="similarity">
    <text evidence="1 8">Belongs to the glyceraldehyde-3-phosphate dehydrogenase family.</text>
</comment>
<dbReference type="Pfam" id="PF00044">
    <property type="entry name" value="Gp_dh_N"/>
    <property type="match status" value="1"/>
</dbReference>
<organism evidence="11 12">
    <name type="scientific">Solidesulfovibrio fructosivorans JJ]</name>
    <dbReference type="NCBI Taxonomy" id="596151"/>
    <lineage>
        <taxon>Bacteria</taxon>
        <taxon>Pseudomonadati</taxon>
        <taxon>Thermodesulfobacteriota</taxon>
        <taxon>Desulfovibrionia</taxon>
        <taxon>Desulfovibrionales</taxon>
        <taxon>Desulfovibrionaceae</taxon>
        <taxon>Solidesulfovibrio</taxon>
    </lineage>
</organism>
<dbReference type="InterPro" id="IPR006424">
    <property type="entry name" value="Glyceraldehyde-3-P_DH_1"/>
</dbReference>
<feature type="binding site" evidence="6">
    <location>
        <position position="37"/>
    </location>
    <ligand>
        <name>NAD(+)</name>
        <dbReference type="ChEBI" id="CHEBI:57540"/>
    </ligand>
</feature>
<dbReference type="Gene3D" id="3.30.360.10">
    <property type="entry name" value="Dihydrodipicolinate Reductase, domain 2"/>
    <property type="match status" value="1"/>
</dbReference>
<keyword evidence="12" id="KW-1185">Reference proteome</keyword>
<dbReference type="FunFam" id="3.40.50.720:FF:000001">
    <property type="entry name" value="Glyceraldehyde-3-phosphate dehydrogenase"/>
    <property type="match status" value="1"/>
</dbReference>
<accession>E1JSY4</accession>
<dbReference type="NCBIfam" id="TIGR01534">
    <property type="entry name" value="GAPDH-I"/>
    <property type="match status" value="1"/>
</dbReference>
<evidence type="ECO:0000256" key="3">
    <source>
        <dbReference type="ARBA" id="ARBA00023002"/>
    </source>
</evidence>
<comment type="subunit">
    <text evidence="2">Homotetramer.</text>
</comment>
<dbReference type="EC" id="1.2.1.-" evidence="9"/>
<evidence type="ECO:0000313" key="11">
    <source>
        <dbReference type="EMBL" id="EFL52617.1"/>
    </source>
</evidence>
<feature type="binding site" evidence="6">
    <location>
        <position position="82"/>
    </location>
    <ligand>
        <name>NAD(+)</name>
        <dbReference type="ChEBI" id="CHEBI:57540"/>
    </ligand>
</feature>
<dbReference type="eggNOG" id="COG0057">
    <property type="taxonomic scope" value="Bacteria"/>
</dbReference>
<feature type="binding site" evidence="5">
    <location>
        <begin position="155"/>
        <end position="157"/>
    </location>
    <ligand>
        <name>D-glyceraldehyde 3-phosphate</name>
        <dbReference type="ChEBI" id="CHEBI:59776"/>
    </ligand>
</feature>
<dbReference type="InterPro" id="IPR020831">
    <property type="entry name" value="GlycerAld/Erythrose_P_DH"/>
</dbReference>
<dbReference type="CDD" id="cd18126">
    <property type="entry name" value="GAPDH_I_C"/>
    <property type="match status" value="1"/>
</dbReference>
<feature type="domain" description="Glyceraldehyde 3-phosphate dehydrogenase NAD(P) binding" evidence="10">
    <location>
        <begin position="4"/>
        <end position="156"/>
    </location>
</feature>
<keyword evidence="6" id="KW-0520">NAD</keyword>
<dbReference type="GO" id="GO:0050661">
    <property type="term" value="F:NADP binding"/>
    <property type="evidence" value="ECO:0007669"/>
    <property type="project" value="InterPro"/>
</dbReference>
<name>E1JSY4_SOLFR</name>
<dbReference type="OrthoDB" id="9803304at2"/>
<dbReference type="PIRSF" id="PIRSF000149">
    <property type="entry name" value="GAP_DH"/>
    <property type="match status" value="1"/>
</dbReference>
<dbReference type="AlphaFoldDB" id="E1JSY4"/>
<dbReference type="FunFam" id="3.30.360.10:FF:000002">
    <property type="entry name" value="Glyceraldehyde-3-phosphate dehydrogenase"/>
    <property type="match status" value="1"/>
</dbReference>
<feature type="binding site" evidence="6">
    <location>
        <position position="124"/>
    </location>
    <ligand>
        <name>NAD(+)</name>
        <dbReference type="ChEBI" id="CHEBI:57540"/>
    </ligand>
</feature>
<feature type="binding site" evidence="5">
    <location>
        <position position="186"/>
    </location>
    <ligand>
        <name>D-glyceraldehyde 3-phosphate</name>
        <dbReference type="ChEBI" id="CHEBI:59776"/>
    </ligand>
</feature>
<dbReference type="Pfam" id="PF02800">
    <property type="entry name" value="Gp_dh_C"/>
    <property type="match status" value="1"/>
</dbReference>
<dbReference type="SUPFAM" id="SSF55347">
    <property type="entry name" value="Glyceraldehyde-3-phosphate dehydrogenase-like, C-terminal domain"/>
    <property type="match status" value="1"/>
</dbReference>
<dbReference type="PROSITE" id="PS00071">
    <property type="entry name" value="GAPDH"/>
    <property type="match status" value="1"/>
</dbReference>
<evidence type="ECO:0000256" key="2">
    <source>
        <dbReference type="ARBA" id="ARBA00011881"/>
    </source>
</evidence>
<dbReference type="GO" id="GO:0051287">
    <property type="term" value="F:NAD binding"/>
    <property type="evidence" value="ECO:0007669"/>
    <property type="project" value="InterPro"/>
</dbReference>
<feature type="active site" description="Nucleophile" evidence="4">
    <location>
        <position position="156"/>
    </location>
</feature>
<gene>
    <name evidence="11" type="ORF">DesfrDRAFT_0723</name>
</gene>
<keyword evidence="6" id="KW-0547">Nucleotide-binding</keyword>
<feature type="binding site" evidence="5">
    <location>
        <position position="237"/>
    </location>
    <ligand>
        <name>D-glyceraldehyde 3-phosphate</name>
        <dbReference type="ChEBI" id="CHEBI:59776"/>
    </ligand>
</feature>
<evidence type="ECO:0000256" key="6">
    <source>
        <dbReference type="PIRSR" id="PIRSR000149-3"/>
    </source>
</evidence>
<dbReference type="InterPro" id="IPR020830">
    <property type="entry name" value="GlycerAld_3-P_DH_AS"/>
</dbReference>
<dbReference type="PRINTS" id="PR00078">
    <property type="entry name" value="G3PDHDRGNASE"/>
</dbReference>
<dbReference type="PANTHER" id="PTHR43148">
    <property type="entry name" value="GLYCERALDEHYDE-3-PHOSPHATE DEHYDROGENASE 2"/>
    <property type="match status" value="1"/>
</dbReference>
<comment type="caution">
    <text evidence="11">The sequence shown here is derived from an EMBL/GenBank/DDBJ whole genome shotgun (WGS) entry which is preliminary data.</text>
</comment>
<evidence type="ECO:0000256" key="8">
    <source>
        <dbReference type="RuleBase" id="RU000397"/>
    </source>
</evidence>
<feature type="binding site" evidence="6">
    <location>
        <begin position="13"/>
        <end position="14"/>
    </location>
    <ligand>
        <name>NAD(+)</name>
        <dbReference type="ChEBI" id="CHEBI:57540"/>
    </ligand>
</feature>
<evidence type="ECO:0000256" key="9">
    <source>
        <dbReference type="RuleBase" id="RU361160"/>
    </source>
</evidence>
<feature type="site" description="Activates thiol group during catalysis" evidence="7">
    <location>
        <position position="183"/>
    </location>
</feature>
<proteinExistence type="inferred from homology"/>
<dbReference type="SMART" id="SM00846">
    <property type="entry name" value="Gp_dh_N"/>
    <property type="match status" value="1"/>
</dbReference>
<dbReference type="EMBL" id="AECZ01000003">
    <property type="protein sequence ID" value="EFL52617.1"/>
    <property type="molecule type" value="Genomic_DNA"/>
</dbReference>
<dbReference type="STRING" id="596151.DesfrDRAFT_0723"/>
<reference evidence="11 12" key="1">
    <citation type="submission" date="2010-08" db="EMBL/GenBank/DDBJ databases">
        <title>The draft genome of Desulfovibrio fructosovorans JJ.</title>
        <authorList>
            <consortium name="US DOE Joint Genome Institute (JGI-PGF)"/>
            <person name="Lucas S."/>
            <person name="Copeland A."/>
            <person name="Lapidus A."/>
            <person name="Cheng J.-F."/>
            <person name="Bruce D."/>
            <person name="Goodwin L."/>
            <person name="Pitluck S."/>
            <person name="Land M.L."/>
            <person name="Hauser L."/>
            <person name="Chang Y.-J."/>
            <person name="Jeffries C."/>
            <person name="Wall J.D."/>
            <person name="Stahl D.A."/>
            <person name="Arkin A.P."/>
            <person name="Dehal P."/>
            <person name="Stolyar S.M."/>
            <person name="Hazen T.C."/>
            <person name="Woyke T.J."/>
        </authorList>
    </citation>
    <scope>NUCLEOTIDE SEQUENCE [LARGE SCALE GENOMIC DNA]</scope>
    <source>
        <strain evidence="11 12">JJ</strain>
    </source>
</reference>
<dbReference type="CDD" id="cd05214">
    <property type="entry name" value="GAPDH_I_N"/>
    <property type="match status" value="1"/>
</dbReference>
<feature type="binding site" evidence="5">
    <location>
        <begin position="214"/>
        <end position="215"/>
    </location>
    <ligand>
        <name>D-glyceraldehyde 3-phosphate</name>
        <dbReference type="ChEBI" id="CHEBI:59776"/>
    </ligand>
</feature>
<dbReference type="SUPFAM" id="SSF51735">
    <property type="entry name" value="NAD(P)-binding Rossmann-fold domains"/>
    <property type="match status" value="1"/>
</dbReference>
<protein>
    <recommendedName>
        <fullName evidence="9">Glyceraldehyde-3-phosphate dehydrogenase</fullName>
        <ecNumber evidence="9">1.2.1.-</ecNumber>
    </recommendedName>
</protein>
<dbReference type="InterPro" id="IPR020828">
    <property type="entry name" value="GlycerAld_3-P_DH_NAD(P)-bd"/>
</dbReference>
<dbReference type="GO" id="GO:0006006">
    <property type="term" value="P:glucose metabolic process"/>
    <property type="evidence" value="ECO:0007669"/>
    <property type="project" value="InterPro"/>
</dbReference>
<dbReference type="GO" id="GO:0016620">
    <property type="term" value="F:oxidoreductase activity, acting on the aldehyde or oxo group of donors, NAD or NADP as acceptor"/>
    <property type="evidence" value="ECO:0007669"/>
    <property type="project" value="InterPro"/>
</dbReference>
<evidence type="ECO:0000259" key="10">
    <source>
        <dbReference type="SMART" id="SM00846"/>
    </source>
</evidence>
<evidence type="ECO:0000256" key="5">
    <source>
        <dbReference type="PIRSR" id="PIRSR000149-2"/>
    </source>
</evidence>
<evidence type="ECO:0000256" key="1">
    <source>
        <dbReference type="ARBA" id="ARBA00007406"/>
    </source>
</evidence>
<dbReference type="InterPro" id="IPR036291">
    <property type="entry name" value="NAD(P)-bd_dom_sf"/>
</dbReference>
<evidence type="ECO:0000313" key="12">
    <source>
        <dbReference type="Proteomes" id="UP000006250"/>
    </source>
</evidence>
<dbReference type="RefSeq" id="WP_005991177.1">
    <property type="nucleotide sequence ID" value="NZ_AECZ01000003.1"/>
</dbReference>
<dbReference type="Proteomes" id="UP000006250">
    <property type="component" value="Unassembled WGS sequence"/>
</dbReference>
<dbReference type="InterPro" id="IPR020829">
    <property type="entry name" value="GlycerAld_3-P_DH_cat"/>
</dbReference>